<proteinExistence type="predicted"/>
<evidence type="ECO:0000256" key="1">
    <source>
        <dbReference type="SAM" id="Phobius"/>
    </source>
</evidence>
<reference evidence="2 3" key="1">
    <citation type="submission" date="2008-01" db="EMBL/GenBank/DDBJ databases">
        <title>Yersinia pestis Strain IP275 project at JCVI/TIGR.</title>
        <authorList>
            <person name="Ravel J."/>
            <person name="Eppinger M."/>
            <person name="Fricke W.F."/>
            <person name="Rosovitz M."/>
            <person name="Lindler L.E."/>
            <person name="Bearden S."/>
            <person name="Shriefer M."/>
        </authorList>
    </citation>
    <scope>NUCLEOTIDE SEQUENCE [LARGE SCALE GENOMIC DNA]</scope>
    <source>
        <strain evidence="2 3">IP275</strain>
    </source>
</reference>
<evidence type="ECO:0000313" key="3">
    <source>
        <dbReference type="Proteomes" id="UP000004430"/>
    </source>
</evidence>
<dbReference type="EMBL" id="AAOS02000019">
    <property type="protein sequence ID" value="EDR31648.1"/>
    <property type="molecule type" value="Genomic_DNA"/>
</dbReference>
<accession>A0AAV3BAK0</accession>
<sequence>MAILFAVEHFHALDLFFTKHYFSLLPALINFSFFLSSN</sequence>
<organism evidence="2 3">
    <name type="scientific">Yersinia pestis biovar Orientalis str. IP275</name>
    <dbReference type="NCBI Taxonomy" id="373665"/>
    <lineage>
        <taxon>Bacteria</taxon>
        <taxon>Pseudomonadati</taxon>
        <taxon>Pseudomonadota</taxon>
        <taxon>Gammaproteobacteria</taxon>
        <taxon>Enterobacterales</taxon>
        <taxon>Yersiniaceae</taxon>
        <taxon>Yersinia</taxon>
    </lineage>
</organism>
<reference evidence="2 3" key="2">
    <citation type="submission" date="2010-03" db="EMBL/GenBank/DDBJ databases">
        <authorList>
            <person name="Payne S.H."/>
            <person name="Sutton G.G."/>
        </authorList>
    </citation>
    <scope>NUCLEOTIDE SEQUENCE [LARGE SCALE GENOMIC DNA]</scope>
    <source>
        <strain evidence="2 3">IP275</strain>
    </source>
</reference>
<keyword evidence="1" id="KW-0812">Transmembrane</keyword>
<gene>
    <name evidence="2" type="ORF">YPIP275_2272</name>
</gene>
<evidence type="ECO:0000313" key="2">
    <source>
        <dbReference type="EMBL" id="EDR31648.1"/>
    </source>
</evidence>
<keyword evidence="1" id="KW-1133">Transmembrane helix</keyword>
<keyword evidence="1" id="KW-0472">Membrane</keyword>
<dbReference type="AlphaFoldDB" id="A0AAV3BAK0"/>
<protein>
    <submittedName>
        <fullName evidence="2">Uncharacterized protein</fullName>
    </submittedName>
</protein>
<comment type="caution">
    <text evidence="2">The sequence shown here is derived from an EMBL/GenBank/DDBJ whole genome shotgun (WGS) entry which is preliminary data.</text>
</comment>
<feature type="transmembrane region" description="Helical" evidence="1">
    <location>
        <begin position="20"/>
        <end position="37"/>
    </location>
</feature>
<name>A0AAV3BAK0_YERPE</name>
<dbReference type="Proteomes" id="UP000004430">
    <property type="component" value="Unassembled WGS sequence"/>
</dbReference>